<evidence type="ECO:0000256" key="10">
    <source>
        <dbReference type="PROSITE-ProRule" id="PRU00502"/>
    </source>
</evidence>
<evidence type="ECO:0000256" key="8">
    <source>
        <dbReference type="ARBA" id="ARBA00023187"/>
    </source>
</evidence>
<dbReference type="Pfam" id="PF00443">
    <property type="entry name" value="UCH"/>
    <property type="match status" value="1"/>
</dbReference>
<dbReference type="SMART" id="SM00290">
    <property type="entry name" value="ZnF_UBP"/>
    <property type="match status" value="1"/>
</dbReference>
<feature type="compositionally biased region" description="Pro residues" evidence="11">
    <location>
        <begin position="67"/>
        <end position="89"/>
    </location>
</feature>
<evidence type="ECO:0000256" key="9">
    <source>
        <dbReference type="ARBA" id="ARBA00023242"/>
    </source>
</evidence>
<dbReference type="InterPro" id="IPR028889">
    <property type="entry name" value="USP"/>
</dbReference>
<feature type="compositionally biased region" description="Low complexity" evidence="11">
    <location>
        <begin position="23"/>
        <end position="42"/>
    </location>
</feature>
<keyword evidence="15" id="KW-1185">Reference proteome</keyword>
<dbReference type="GO" id="GO:0016579">
    <property type="term" value="P:protein deubiquitination"/>
    <property type="evidence" value="ECO:0007669"/>
    <property type="project" value="InterPro"/>
</dbReference>
<proteinExistence type="inferred from homology"/>
<dbReference type="GO" id="GO:0008270">
    <property type="term" value="F:zinc ion binding"/>
    <property type="evidence" value="ECO:0007669"/>
    <property type="project" value="UniProtKB-KW"/>
</dbReference>
<organism evidence="14 15">
    <name type="scientific">Pseudomicrostroma glucosiphilum</name>
    <dbReference type="NCBI Taxonomy" id="1684307"/>
    <lineage>
        <taxon>Eukaryota</taxon>
        <taxon>Fungi</taxon>
        <taxon>Dikarya</taxon>
        <taxon>Basidiomycota</taxon>
        <taxon>Ustilaginomycotina</taxon>
        <taxon>Exobasidiomycetes</taxon>
        <taxon>Microstromatales</taxon>
        <taxon>Microstromatales incertae sedis</taxon>
        <taxon>Pseudomicrostroma</taxon>
    </lineage>
</organism>
<feature type="region of interest" description="Disordered" evidence="11">
    <location>
        <begin position="630"/>
        <end position="672"/>
    </location>
</feature>
<evidence type="ECO:0000259" key="12">
    <source>
        <dbReference type="PROSITE" id="PS50235"/>
    </source>
</evidence>
<evidence type="ECO:0000313" key="14">
    <source>
        <dbReference type="EMBL" id="PWN19573.1"/>
    </source>
</evidence>
<dbReference type="GO" id="GO:0005681">
    <property type="term" value="C:spliceosomal complex"/>
    <property type="evidence" value="ECO:0007669"/>
    <property type="project" value="UniProtKB-KW"/>
</dbReference>
<dbReference type="InterPro" id="IPR013083">
    <property type="entry name" value="Znf_RING/FYVE/PHD"/>
</dbReference>
<feature type="compositionally biased region" description="Basic and acidic residues" evidence="11">
    <location>
        <begin position="652"/>
        <end position="662"/>
    </location>
</feature>
<dbReference type="GeneID" id="37014698"/>
<dbReference type="EMBL" id="KZ819331">
    <property type="protein sequence ID" value="PWN19573.1"/>
    <property type="molecule type" value="Genomic_DNA"/>
</dbReference>
<dbReference type="Gene3D" id="3.90.70.10">
    <property type="entry name" value="Cysteine proteinases"/>
    <property type="match status" value="1"/>
</dbReference>
<accession>A0A316U5H3</accession>
<comment type="similarity">
    <text evidence="2">Belongs to the peptidase C19 family.</text>
</comment>
<dbReference type="STRING" id="1684307.A0A316U5H3"/>
<feature type="domain" description="UBP-type" evidence="13">
    <location>
        <begin position="169"/>
        <end position="266"/>
    </location>
</feature>
<keyword evidence="5" id="KW-0747">Spliceosome</keyword>
<dbReference type="OrthoDB" id="10263353at2759"/>
<protein>
    <submittedName>
        <fullName evidence="14">Cysteine proteinase</fullName>
    </submittedName>
</protein>
<dbReference type="GO" id="GO:0004843">
    <property type="term" value="F:cysteine-type deubiquitinase activity"/>
    <property type="evidence" value="ECO:0007669"/>
    <property type="project" value="InterPro"/>
</dbReference>
<dbReference type="SUPFAM" id="SSF54001">
    <property type="entry name" value="Cysteine proteinases"/>
    <property type="match status" value="1"/>
</dbReference>
<evidence type="ECO:0000313" key="15">
    <source>
        <dbReference type="Proteomes" id="UP000245942"/>
    </source>
</evidence>
<feature type="region of interest" description="Disordered" evidence="11">
    <location>
        <begin position="1"/>
        <end position="148"/>
    </location>
</feature>
<evidence type="ECO:0000256" key="6">
    <source>
        <dbReference type="ARBA" id="ARBA00022771"/>
    </source>
</evidence>
<dbReference type="FunFam" id="3.30.40.10:FF:000068">
    <property type="entry name" value="U4/U6.U5 tri-snRNP-associated protein 2"/>
    <property type="match status" value="1"/>
</dbReference>
<dbReference type="Gene3D" id="3.30.40.10">
    <property type="entry name" value="Zinc/RING finger domain, C3HC4 (zinc finger)"/>
    <property type="match status" value="1"/>
</dbReference>
<dbReference type="PROSITE" id="PS50271">
    <property type="entry name" value="ZF_UBP"/>
    <property type="match status" value="1"/>
</dbReference>
<reference evidence="14 15" key="1">
    <citation type="journal article" date="2018" name="Mol. Biol. Evol.">
        <title>Broad Genomic Sampling Reveals a Smut Pathogenic Ancestry of the Fungal Clade Ustilaginomycotina.</title>
        <authorList>
            <person name="Kijpornyongpan T."/>
            <person name="Mondo S.J."/>
            <person name="Barry K."/>
            <person name="Sandor L."/>
            <person name="Lee J."/>
            <person name="Lipzen A."/>
            <person name="Pangilinan J."/>
            <person name="LaButti K."/>
            <person name="Hainaut M."/>
            <person name="Henrissat B."/>
            <person name="Grigoriev I.V."/>
            <person name="Spatafora J.W."/>
            <person name="Aime M.C."/>
        </authorList>
    </citation>
    <scope>NUCLEOTIDE SEQUENCE [LARGE SCALE GENOMIC DNA]</scope>
    <source>
        <strain evidence="14 15">MCA 4718</strain>
    </source>
</reference>
<evidence type="ECO:0000256" key="1">
    <source>
        <dbReference type="ARBA" id="ARBA00004123"/>
    </source>
</evidence>
<keyword evidence="4" id="KW-0479">Metal-binding</keyword>
<evidence type="ECO:0000256" key="5">
    <source>
        <dbReference type="ARBA" id="ARBA00022728"/>
    </source>
</evidence>
<gene>
    <name evidence="14" type="ORF">BCV69DRAFT_284208</name>
</gene>
<feature type="region of interest" description="Disordered" evidence="11">
    <location>
        <begin position="459"/>
        <end position="482"/>
    </location>
</feature>
<evidence type="ECO:0000256" key="11">
    <source>
        <dbReference type="SAM" id="MobiDB-lite"/>
    </source>
</evidence>
<dbReference type="PANTHER" id="PTHR21646:SF16">
    <property type="entry name" value="U4_U6.U5 TRI-SNRNP-ASSOCIATED PROTEIN 2"/>
    <property type="match status" value="1"/>
</dbReference>
<dbReference type="InterPro" id="IPR038765">
    <property type="entry name" value="Papain-like_cys_pep_sf"/>
</dbReference>
<evidence type="ECO:0000256" key="4">
    <source>
        <dbReference type="ARBA" id="ARBA00022723"/>
    </source>
</evidence>
<feature type="compositionally biased region" description="Acidic residues" evidence="11">
    <location>
        <begin position="459"/>
        <end position="468"/>
    </location>
</feature>
<name>A0A316U5H3_9BASI</name>
<evidence type="ECO:0000256" key="7">
    <source>
        <dbReference type="ARBA" id="ARBA00022833"/>
    </source>
</evidence>
<keyword evidence="6 10" id="KW-0863">Zinc-finger</keyword>
<dbReference type="InterPro" id="IPR001394">
    <property type="entry name" value="Peptidase_C19_UCH"/>
</dbReference>
<keyword evidence="3" id="KW-0507">mRNA processing</keyword>
<keyword evidence="9" id="KW-0539">Nucleus</keyword>
<dbReference type="GO" id="GO:0000245">
    <property type="term" value="P:spliceosomal complex assembly"/>
    <property type="evidence" value="ECO:0007669"/>
    <property type="project" value="InterPro"/>
</dbReference>
<comment type="subcellular location">
    <subcellularLocation>
        <location evidence="1">Nucleus</location>
    </subcellularLocation>
</comment>
<dbReference type="InterPro" id="IPR001607">
    <property type="entry name" value="Znf_UBP"/>
</dbReference>
<dbReference type="InterPro" id="IPR050185">
    <property type="entry name" value="Ub_carboxyl-term_hydrolase"/>
</dbReference>
<dbReference type="InterPro" id="IPR033809">
    <property type="entry name" value="USP39"/>
</dbReference>
<feature type="compositionally biased region" description="Pro residues" evidence="11">
    <location>
        <begin position="96"/>
        <end position="134"/>
    </location>
</feature>
<evidence type="ECO:0000256" key="3">
    <source>
        <dbReference type="ARBA" id="ARBA00022664"/>
    </source>
</evidence>
<sequence length="710" mass="78141">MPPRKTRAAKAAQEPPPADPKPSLAGASDPSSSSEQATASSSNGRPAKKARKSEEASTLLSVEDEAPPPPSAPSDLPPPPSPPAAPPAAPEEDGLAPPPPPPPTDLPLPPPPTDEEPPPPPPPTFDGAPPPPPLAEAGLPAGEDEEDVQDAEYWERLAEEDRQKEEEKSQDLYLDTINRSVLDFDFEKLCSVSLSNINVYTCLVCGKYFQGRGKNSYAYFHSINDGHRVYMNLETAKVYILPDGYQVSSASLSDIVYLLQPTYTPKQIRRLDAPDARPSIDLQGKPYYPGYLGLNNIGGNDYVNVVIQALAHIAPLRDYFLTGSLRPDNDGQGAKSTSTSATVARGSGGVSYNPTLANSSELVRRFAALLRKIWNPRAFKAQVSPHEFLQEVTSASKGRFRLMEQGDPVDLLGWLLNQLHMDLNGGSRKKPSIISRCLQGEVRIESQKVFVRTGLETEGEMDVEDSLDQDGRKEGGQEDEYGNAKFNIDRDIKIDRSPFFLLAIDLPPPPVFQDVVEKNIIPQVSIAQVLAKYDGVSFQEARGMIRRYKITKLPPYVILHFRRFTKNNFVEERNPTIVNFPIKGLDLRDYVDDPSLTPLSALYDMVANITHEATPGTVRENSVWRSQVHTSLEGEPINPSSSSTAAGQPDSVKAESIRRAGEGDGEEAEKAEEKWFQIQDLIVEDINRQMIFLGETYIQVWKRRSDAGSV</sequence>
<dbReference type="PANTHER" id="PTHR21646">
    <property type="entry name" value="UBIQUITIN CARBOXYL-TERMINAL HYDROLASE"/>
    <property type="match status" value="1"/>
</dbReference>
<evidence type="ECO:0000256" key="2">
    <source>
        <dbReference type="ARBA" id="ARBA00009085"/>
    </source>
</evidence>
<dbReference type="SUPFAM" id="SSF57850">
    <property type="entry name" value="RING/U-box"/>
    <property type="match status" value="1"/>
</dbReference>
<feature type="domain" description="USP" evidence="12">
    <location>
        <begin position="292"/>
        <end position="704"/>
    </location>
</feature>
<evidence type="ECO:0000259" key="13">
    <source>
        <dbReference type="PROSITE" id="PS50271"/>
    </source>
</evidence>
<dbReference type="RefSeq" id="XP_025346733.1">
    <property type="nucleotide sequence ID" value="XM_025492964.1"/>
</dbReference>
<dbReference type="CDD" id="cd02669">
    <property type="entry name" value="Peptidase_C19M"/>
    <property type="match status" value="1"/>
</dbReference>
<dbReference type="AlphaFoldDB" id="A0A316U5H3"/>
<dbReference type="PROSITE" id="PS50235">
    <property type="entry name" value="USP_3"/>
    <property type="match status" value="1"/>
</dbReference>
<dbReference type="Pfam" id="PF02148">
    <property type="entry name" value="zf-UBP"/>
    <property type="match status" value="1"/>
</dbReference>
<dbReference type="Proteomes" id="UP000245942">
    <property type="component" value="Unassembled WGS sequence"/>
</dbReference>
<keyword evidence="7" id="KW-0862">Zinc</keyword>
<keyword evidence="8" id="KW-0508">mRNA splicing</keyword>